<dbReference type="GO" id="GO:0016746">
    <property type="term" value="F:acyltransferase activity"/>
    <property type="evidence" value="ECO:0007669"/>
    <property type="project" value="UniProtKB-KW"/>
</dbReference>
<name>A0ABY8C811_9GAMM</name>
<dbReference type="InterPro" id="IPR002656">
    <property type="entry name" value="Acyl_transf_3_dom"/>
</dbReference>
<evidence type="ECO:0000313" key="3">
    <source>
        <dbReference type="EMBL" id="WEJ62105.1"/>
    </source>
</evidence>
<feature type="domain" description="Acyltransferase 3" evidence="2">
    <location>
        <begin position="39"/>
        <end position="418"/>
    </location>
</feature>
<dbReference type="PANTHER" id="PTHR11161">
    <property type="entry name" value="O-ACYLTRANSFERASE"/>
    <property type="match status" value="1"/>
</dbReference>
<feature type="transmembrane region" description="Helical" evidence="1">
    <location>
        <begin position="93"/>
        <end position="110"/>
    </location>
</feature>
<dbReference type="Pfam" id="PF01757">
    <property type="entry name" value="Acyl_transf_3"/>
    <property type="match status" value="1"/>
</dbReference>
<keyword evidence="1" id="KW-1133">Transmembrane helix</keyword>
<dbReference type="InterPro" id="IPR052728">
    <property type="entry name" value="O2_lipid_transport_reg"/>
</dbReference>
<feature type="transmembrane region" description="Helical" evidence="1">
    <location>
        <begin position="277"/>
        <end position="294"/>
    </location>
</feature>
<keyword evidence="1" id="KW-0812">Transmembrane</keyword>
<dbReference type="EMBL" id="CP102381">
    <property type="protein sequence ID" value="WEJ62105.1"/>
    <property type="molecule type" value="Genomic_DNA"/>
</dbReference>
<gene>
    <name evidence="3" type="ORF">NR989_08770</name>
</gene>
<feature type="transmembrane region" description="Helical" evidence="1">
    <location>
        <begin position="198"/>
        <end position="223"/>
    </location>
</feature>
<keyword evidence="3" id="KW-0012">Acyltransferase</keyword>
<organism evidence="3 4">
    <name type="scientific">Thiomicrorhabdus lithotrophica</name>
    <dbReference type="NCBI Taxonomy" id="2949997"/>
    <lineage>
        <taxon>Bacteria</taxon>
        <taxon>Pseudomonadati</taxon>
        <taxon>Pseudomonadota</taxon>
        <taxon>Gammaproteobacteria</taxon>
        <taxon>Thiotrichales</taxon>
        <taxon>Piscirickettsiaceae</taxon>
        <taxon>Thiomicrorhabdus</taxon>
    </lineage>
</organism>
<feature type="transmembrane region" description="Helical" evidence="1">
    <location>
        <begin position="314"/>
        <end position="336"/>
    </location>
</feature>
<proteinExistence type="predicted"/>
<evidence type="ECO:0000313" key="4">
    <source>
        <dbReference type="Proteomes" id="UP001222275"/>
    </source>
</evidence>
<feature type="transmembrane region" description="Helical" evidence="1">
    <location>
        <begin position="122"/>
        <end position="143"/>
    </location>
</feature>
<dbReference type="Proteomes" id="UP001222275">
    <property type="component" value="Chromosome"/>
</dbReference>
<dbReference type="PANTHER" id="PTHR11161:SF0">
    <property type="entry name" value="O-ACYLTRANSFERASE LIKE PROTEIN"/>
    <property type="match status" value="1"/>
</dbReference>
<keyword evidence="1" id="KW-0472">Membrane</keyword>
<keyword evidence="4" id="KW-1185">Reference proteome</keyword>
<feature type="transmembrane region" description="Helical" evidence="1">
    <location>
        <begin position="41"/>
        <end position="63"/>
    </location>
</feature>
<feature type="transmembrane region" description="Helical" evidence="1">
    <location>
        <begin position="368"/>
        <end position="389"/>
    </location>
</feature>
<protein>
    <submittedName>
        <fullName evidence="3">Acyltransferase</fullName>
    </submittedName>
</protein>
<feature type="transmembrane region" description="Helical" evidence="1">
    <location>
        <begin position="243"/>
        <end position="265"/>
    </location>
</feature>
<feature type="transmembrane region" description="Helical" evidence="1">
    <location>
        <begin position="401"/>
        <end position="426"/>
    </location>
</feature>
<sequence>MPQAFNTQSIARFLLWPFSKPLNIAIEIINQPNKAFPVVDFLKGLSVLMVILFHIFFAVFFLFKKEPEKLQQFIDSIPAWLSFVLSFDKAVDIFFMLSAFLLSYALLRVYDKKNSIHIGRFYLHRFFRIYPLFIVALLLYGLADINKLLQDGWYSLLFIENIYSKGIIPVQWSLSIEMQFYLVLPFLLLFLAKSSRPISWLVFLIALSIIGRFLLAWQSPVIYQTHWYNLVDSANGKIYMDTMYYVIQSRITPLLLGILWAVILWKHPNAKLNLSELKCYVLWGAGLATIYISMRFPIYYPDSLYYANFNETLNLFLVTLHRIIFSAAILGLVLLAHYQAQDARQPSLLQKTNHLLLNWKGWRLLSEVAYPMYFFHFPFIVLAWAIVLGTVDVKMVQSIPLYYVPISYALAVLFTLYLSLWLNFLVEARFIRIGKQIETKWFGGHNATTNHKITPK</sequence>
<feature type="transmembrane region" description="Helical" evidence="1">
    <location>
        <begin position="172"/>
        <end position="191"/>
    </location>
</feature>
<dbReference type="RefSeq" id="WP_275594362.1">
    <property type="nucleotide sequence ID" value="NZ_CP102381.1"/>
</dbReference>
<reference evidence="3 4" key="1">
    <citation type="submission" date="2022-06" db="EMBL/GenBank/DDBJ databases">
        <title>Thiomicrohabdus sp. nov, an obligately chemolithoautotrophic, sulfur-oxidizing bacterium isolated from beach of Guanyin Mountain. Amoy.</title>
        <authorList>
            <person name="Zhu H."/>
        </authorList>
    </citation>
    <scope>NUCLEOTIDE SEQUENCE [LARGE SCALE GENOMIC DNA]</scope>
    <source>
        <strain evidence="3 4">XGS-01</strain>
    </source>
</reference>
<keyword evidence="3" id="KW-0808">Transferase</keyword>
<evidence type="ECO:0000256" key="1">
    <source>
        <dbReference type="SAM" id="Phobius"/>
    </source>
</evidence>
<evidence type="ECO:0000259" key="2">
    <source>
        <dbReference type="Pfam" id="PF01757"/>
    </source>
</evidence>
<accession>A0ABY8C811</accession>